<dbReference type="SMART" id="SM00271">
    <property type="entry name" value="DnaJ"/>
    <property type="match status" value="1"/>
</dbReference>
<dbReference type="InterPro" id="IPR036869">
    <property type="entry name" value="J_dom_sf"/>
</dbReference>
<dbReference type="SUPFAM" id="SSF46565">
    <property type="entry name" value="Chaperone J-domain"/>
    <property type="match status" value="1"/>
</dbReference>
<name>A0A2P6TC57_CHLSO</name>
<dbReference type="EMBL" id="LHPG02000025">
    <property type="protein sequence ID" value="PRW20219.1"/>
    <property type="molecule type" value="Genomic_DNA"/>
</dbReference>
<dbReference type="InterPro" id="IPR018253">
    <property type="entry name" value="DnaJ_domain_CS"/>
</dbReference>
<dbReference type="PANTHER" id="PTHR45286">
    <property type="entry name" value="CHAPERONE DNAJ-DOMAIN SUPERFAMILY PROTEIN"/>
    <property type="match status" value="1"/>
</dbReference>
<accession>A0A2P6TC57</accession>
<dbReference type="PROSITE" id="PS51257">
    <property type="entry name" value="PROKAR_LIPOPROTEIN"/>
    <property type="match status" value="1"/>
</dbReference>
<reference evidence="3 4" key="1">
    <citation type="journal article" date="2018" name="Plant J.">
        <title>Genome sequences of Chlorella sorokiniana UTEX 1602 and Micractinium conductrix SAG 241.80: implications to maltose excretion by a green alga.</title>
        <authorList>
            <person name="Arriola M.B."/>
            <person name="Velmurugan N."/>
            <person name="Zhang Y."/>
            <person name="Plunkett M.H."/>
            <person name="Hondzo H."/>
            <person name="Barney B.M."/>
        </authorList>
    </citation>
    <scope>NUCLEOTIDE SEQUENCE [LARGE SCALE GENOMIC DNA]</scope>
    <source>
        <strain evidence="4">UTEX 1602</strain>
    </source>
</reference>
<dbReference type="PRINTS" id="PR00625">
    <property type="entry name" value="JDOMAIN"/>
</dbReference>
<dbReference type="PROSITE" id="PS00636">
    <property type="entry name" value="DNAJ_1"/>
    <property type="match status" value="1"/>
</dbReference>
<dbReference type="STRING" id="3076.A0A2P6TC57"/>
<dbReference type="PROSITE" id="PS50076">
    <property type="entry name" value="DNAJ_2"/>
    <property type="match status" value="1"/>
</dbReference>
<protein>
    <submittedName>
        <fullName evidence="3">Chaperone-domain-containing</fullName>
    </submittedName>
</protein>
<feature type="compositionally biased region" description="Low complexity" evidence="1">
    <location>
        <begin position="372"/>
        <end position="389"/>
    </location>
</feature>
<dbReference type="InterPro" id="IPR001623">
    <property type="entry name" value="DnaJ_domain"/>
</dbReference>
<dbReference type="Gene3D" id="1.10.287.110">
    <property type="entry name" value="DnaJ domain"/>
    <property type="match status" value="1"/>
</dbReference>
<evidence type="ECO:0000259" key="2">
    <source>
        <dbReference type="PROSITE" id="PS50076"/>
    </source>
</evidence>
<feature type="compositionally biased region" description="Low complexity" evidence="1">
    <location>
        <begin position="272"/>
        <end position="285"/>
    </location>
</feature>
<comment type="caution">
    <text evidence="3">The sequence shown here is derived from an EMBL/GenBank/DDBJ whole genome shotgun (WGS) entry which is preliminary data.</text>
</comment>
<feature type="domain" description="J" evidence="2">
    <location>
        <begin position="46"/>
        <end position="110"/>
    </location>
</feature>
<keyword evidence="4" id="KW-1185">Reference proteome</keyword>
<dbReference type="Proteomes" id="UP000239899">
    <property type="component" value="Unassembled WGS sequence"/>
</dbReference>
<feature type="region of interest" description="Disordered" evidence="1">
    <location>
        <begin position="246"/>
        <end position="321"/>
    </location>
</feature>
<dbReference type="CDD" id="cd06257">
    <property type="entry name" value="DnaJ"/>
    <property type="match status" value="1"/>
</dbReference>
<feature type="compositionally biased region" description="Low complexity" evidence="1">
    <location>
        <begin position="246"/>
        <end position="259"/>
    </location>
</feature>
<organism evidence="3 4">
    <name type="scientific">Chlorella sorokiniana</name>
    <name type="common">Freshwater green alga</name>
    <dbReference type="NCBI Taxonomy" id="3076"/>
    <lineage>
        <taxon>Eukaryota</taxon>
        <taxon>Viridiplantae</taxon>
        <taxon>Chlorophyta</taxon>
        <taxon>core chlorophytes</taxon>
        <taxon>Trebouxiophyceae</taxon>
        <taxon>Chlorellales</taxon>
        <taxon>Chlorellaceae</taxon>
        <taxon>Chlorella clade</taxon>
        <taxon>Chlorella</taxon>
    </lineage>
</organism>
<evidence type="ECO:0000313" key="4">
    <source>
        <dbReference type="Proteomes" id="UP000239899"/>
    </source>
</evidence>
<evidence type="ECO:0000313" key="3">
    <source>
        <dbReference type="EMBL" id="PRW20219.1"/>
    </source>
</evidence>
<feature type="compositionally biased region" description="Low complexity" evidence="1">
    <location>
        <begin position="295"/>
        <end position="318"/>
    </location>
</feature>
<proteinExistence type="predicted"/>
<dbReference type="OrthoDB" id="514764at2759"/>
<dbReference type="AlphaFoldDB" id="A0A2P6TC57"/>
<feature type="region of interest" description="Disordered" evidence="1">
    <location>
        <begin position="342"/>
        <end position="409"/>
    </location>
</feature>
<dbReference type="Pfam" id="PF00226">
    <property type="entry name" value="DnaJ"/>
    <property type="match status" value="1"/>
</dbReference>
<feature type="compositionally biased region" description="Low complexity" evidence="1">
    <location>
        <begin position="345"/>
        <end position="355"/>
    </location>
</feature>
<dbReference type="PANTHER" id="PTHR45286:SF1">
    <property type="entry name" value="CHAPERONE DNAJ-DOMAIN SUPERFAMILY PROTEIN"/>
    <property type="match status" value="1"/>
</dbReference>
<sequence length="599" mass="63597">MLALLRRADGGARASLALPALQAAGGACRRASSAALEAEDASNEQDLYSVLGVKPSATRDELKRAFRAKARLLHPDASQGCSDHAAFVRLVHAYQVLANSRSRQLYDLSRERGNPSVLRAAAANGVPGAASAAYDEVEVDLSWGLGRMFTPQGSSPAGSLDKVRQELTGELHSAVRRAYLGPRLEELASGALPDAFEADERATPDCPDLLQLVSGRQLLGAVRERRLELLARQSASAAALREGQQAAAAGALPPAAGEAAAREEEQPQHCNQAEGQARQQQEAEAPTSQSAQQEAQPARQDAQQHAQQQQAQGQQQKQGQRDPDILDLFVGDELVASAVRHFPRQQQQQQQQQAQVSKAASADTAAGNFTAGPSSCDSSSGGDSSGNSGTQSVLPEPGESGTSSMGDGLPAEVVGIYDRAGQLLAQVEAMQLDPGSATASSARLLNAQGLPTHTVYRTQTPLVRHLTFAAIPDALRLKSSRPSQLVVCRARRAWLPPSSLWVFKPLSYEHDIGGWCLEWAGDAHKGHPAWLDPAVFVLTAAFDTLDSERAARQPLGLFSRLRAARAAAAAGSGEEGATEAQEQGWRGWWKSALRFHGCS</sequence>
<gene>
    <name evidence="3" type="ORF">C2E21_9229</name>
</gene>
<evidence type="ECO:0000256" key="1">
    <source>
        <dbReference type="SAM" id="MobiDB-lite"/>
    </source>
</evidence>